<name>A0A1F5TD32_9BACT</name>
<evidence type="ECO:0000313" key="1">
    <source>
        <dbReference type="EMBL" id="OGF36576.1"/>
    </source>
</evidence>
<dbReference type="EMBL" id="MFGM01000033">
    <property type="protein sequence ID" value="OGF36576.1"/>
    <property type="molecule type" value="Genomic_DNA"/>
</dbReference>
<accession>A0A1F5TD32</accession>
<dbReference type="Proteomes" id="UP000178656">
    <property type="component" value="Unassembled WGS sequence"/>
</dbReference>
<sequence length="139" mass="16665">MEQHQLLQAMAEVVGRAAEREKWEQELTPNIGWAYQQINQLFRELDSLVKRNQRRAFDRAALEELQTFLGTWRTAMVLFANMQVVLKLDPYKSFDFYGEYAFKSPEEFETFMKNYKEDGLYEGLLKNNFHSLEIRFHKQ</sequence>
<proteinExistence type="predicted"/>
<protein>
    <submittedName>
        <fullName evidence="1">Uncharacterized protein</fullName>
    </submittedName>
</protein>
<reference evidence="1 2" key="1">
    <citation type="journal article" date="2016" name="Nat. Commun.">
        <title>Thousands of microbial genomes shed light on interconnected biogeochemical processes in an aquifer system.</title>
        <authorList>
            <person name="Anantharaman K."/>
            <person name="Brown C.T."/>
            <person name="Hug L.A."/>
            <person name="Sharon I."/>
            <person name="Castelle C.J."/>
            <person name="Probst A.J."/>
            <person name="Thomas B.C."/>
            <person name="Singh A."/>
            <person name="Wilkins M.J."/>
            <person name="Karaoz U."/>
            <person name="Brodie E.L."/>
            <person name="Williams K.H."/>
            <person name="Hubbard S.S."/>
            <person name="Banfield J.F."/>
        </authorList>
    </citation>
    <scope>NUCLEOTIDE SEQUENCE [LARGE SCALE GENOMIC DNA]</scope>
</reference>
<comment type="caution">
    <text evidence="1">The sequence shown here is derived from an EMBL/GenBank/DDBJ whole genome shotgun (WGS) entry which is preliminary data.</text>
</comment>
<organism evidence="1 2">
    <name type="scientific">Candidatus Falkowbacteria bacterium RIFOXYC2_FULL_48_21</name>
    <dbReference type="NCBI Taxonomy" id="1798005"/>
    <lineage>
        <taxon>Bacteria</taxon>
        <taxon>Candidatus Falkowiibacteriota</taxon>
    </lineage>
</organism>
<evidence type="ECO:0000313" key="2">
    <source>
        <dbReference type="Proteomes" id="UP000178656"/>
    </source>
</evidence>
<gene>
    <name evidence="1" type="ORF">A2482_02220</name>
</gene>
<dbReference type="AlphaFoldDB" id="A0A1F5TD32"/>